<dbReference type="EMBL" id="JH899082">
    <property type="protein sequence ID" value="ELR44452.1"/>
    <property type="molecule type" value="Genomic_DNA"/>
</dbReference>
<feature type="region of interest" description="Disordered" evidence="1">
    <location>
        <begin position="1"/>
        <end position="30"/>
    </location>
</feature>
<gene>
    <name evidence="2" type="ORF">M91_09200</name>
</gene>
<feature type="non-terminal residue" evidence="2">
    <location>
        <position position="30"/>
    </location>
</feature>
<organism evidence="2 3">
    <name type="scientific">Bos mutus</name>
    <name type="common">wild yak</name>
    <dbReference type="NCBI Taxonomy" id="72004"/>
    <lineage>
        <taxon>Eukaryota</taxon>
        <taxon>Metazoa</taxon>
        <taxon>Chordata</taxon>
        <taxon>Craniata</taxon>
        <taxon>Vertebrata</taxon>
        <taxon>Euteleostomi</taxon>
        <taxon>Mammalia</taxon>
        <taxon>Eutheria</taxon>
        <taxon>Laurasiatheria</taxon>
        <taxon>Artiodactyla</taxon>
        <taxon>Ruminantia</taxon>
        <taxon>Pecora</taxon>
        <taxon>Bovidae</taxon>
        <taxon>Bovinae</taxon>
        <taxon>Bos</taxon>
    </lineage>
</organism>
<dbReference type="Proteomes" id="UP000011080">
    <property type="component" value="Unassembled WGS sequence"/>
</dbReference>
<evidence type="ECO:0000256" key="1">
    <source>
        <dbReference type="SAM" id="MobiDB-lite"/>
    </source>
</evidence>
<protein>
    <submittedName>
        <fullName evidence="2">Histone H2B type 1-A</fullName>
    </submittedName>
</protein>
<sequence length="30" mass="3277">MPELSSKGATISKKGFKKAVIKTQKKEGKK</sequence>
<dbReference type="AlphaFoldDB" id="L8HN02"/>
<accession>L8HN02</accession>
<proteinExistence type="predicted"/>
<evidence type="ECO:0000313" key="3">
    <source>
        <dbReference type="Proteomes" id="UP000011080"/>
    </source>
</evidence>
<reference evidence="2 3" key="1">
    <citation type="journal article" date="2012" name="Nat. Genet.">
        <title>The yak genome and adaptation to life at high altitude.</title>
        <authorList>
            <person name="Qiu Q."/>
            <person name="Zhang G."/>
            <person name="Ma T."/>
            <person name="Qian W."/>
            <person name="Wang J."/>
            <person name="Ye Z."/>
            <person name="Cao C."/>
            <person name="Hu Q."/>
            <person name="Kim J."/>
            <person name="Larkin D.M."/>
            <person name="Auvil L."/>
            <person name="Capitanu B."/>
            <person name="Ma J."/>
            <person name="Lewin H.A."/>
            <person name="Qian X."/>
            <person name="Lang Y."/>
            <person name="Zhou R."/>
            <person name="Wang L."/>
            <person name="Wang K."/>
            <person name="Xia J."/>
            <person name="Liao S."/>
            <person name="Pan S."/>
            <person name="Lu X."/>
            <person name="Hou H."/>
            <person name="Wang Y."/>
            <person name="Zang X."/>
            <person name="Yin Y."/>
            <person name="Ma H."/>
            <person name="Zhang J."/>
            <person name="Wang Z."/>
            <person name="Zhang Y."/>
            <person name="Zhang D."/>
            <person name="Yonezawa T."/>
            <person name="Hasegawa M."/>
            <person name="Zhong Y."/>
            <person name="Liu W."/>
            <person name="Zhang Y."/>
            <person name="Huang Z."/>
            <person name="Zhang S."/>
            <person name="Long R."/>
            <person name="Yang H."/>
            <person name="Wang J."/>
            <person name="Lenstra J.A."/>
            <person name="Cooper D.N."/>
            <person name="Wu Y."/>
            <person name="Wang J."/>
            <person name="Shi P."/>
            <person name="Wang J."/>
            <person name="Liu J."/>
        </authorList>
    </citation>
    <scope>NUCLEOTIDE SEQUENCE [LARGE SCALE GENOMIC DNA]</scope>
    <source>
        <strain evidence="3">yakQH1</strain>
    </source>
</reference>
<name>L8HN02_9CETA</name>
<evidence type="ECO:0000313" key="2">
    <source>
        <dbReference type="EMBL" id="ELR44452.1"/>
    </source>
</evidence>